<sequence>MKISLPLKIKSYYRLATQWLFSTHSRALEQAYSAALGIRDIENEYFHGEKISPNSSISNNVFAYFQTSLNKHLQIIQLRLLEFKVTSSILPESITHVKEITSHQSFHDSNKVYPDEENKS</sequence>
<evidence type="ECO:0000313" key="1">
    <source>
        <dbReference type="EMBL" id="BDI14454.1"/>
    </source>
</evidence>
<dbReference type="RefSeq" id="WP_251958036.1">
    <property type="nucleotide sequence ID" value="NZ_AP025732.1"/>
</dbReference>
<accession>A0ABM7YV09</accession>
<name>A0ABM7YV09_NOSCO</name>
<proteinExistence type="predicted"/>
<dbReference type="EMBL" id="AP025732">
    <property type="protein sequence ID" value="BDI14454.1"/>
    <property type="molecule type" value="Genomic_DNA"/>
</dbReference>
<keyword evidence="2" id="KW-1185">Reference proteome</keyword>
<gene>
    <name evidence="1" type="ORF">ANSO36C_02560</name>
</gene>
<dbReference type="Proteomes" id="UP001055453">
    <property type="component" value="Chromosome"/>
</dbReference>
<organism evidence="1 2">
    <name type="scientific">Nostoc cf. commune SO-36</name>
    <dbReference type="NCBI Taxonomy" id="449208"/>
    <lineage>
        <taxon>Bacteria</taxon>
        <taxon>Bacillati</taxon>
        <taxon>Cyanobacteriota</taxon>
        <taxon>Cyanophyceae</taxon>
        <taxon>Nostocales</taxon>
        <taxon>Nostocaceae</taxon>
        <taxon>Nostoc</taxon>
    </lineage>
</organism>
<reference evidence="1" key="1">
    <citation type="submission" date="2022-04" db="EMBL/GenBank/DDBJ databases">
        <title>Complete genome sequence of a cyanobacterium, Nostoc sp. SO-36, isolated in Antarctica.</title>
        <authorList>
            <person name="Kanesaki Y."/>
            <person name="Effendi D."/>
            <person name="Sakamoto T."/>
            <person name="Ohtani S."/>
            <person name="Awai K."/>
        </authorList>
    </citation>
    <scope>NUCLEOTIDE SEQUENCE</scope>
    <source>
        <strain evidence="1">SO-36</strain>
    </source>
</reference>
<protein>
    <submittedName>
        <fullName evidence="1">Uncharacterized protein</fullName>
    </submittedName>
</protein>
<evidence type="ECO:0000313" key="2">
    <source>
        <dbReference type="Proteomes" id="UP001055453"/>
    </source>
</evidence>